<dbReference type="Pfam" id="PF00382">
    <property type="entry name" value="TFIIB"/>
    <property type="match status" value="2"/>
</dbReference>
<feature type="compositionally biased region" description="Low complexity" evidence="11">
    <location>
        <begin position="499"/>
        <end position="511"/>
    </location>
</feature>
<evidence type="ECO:0000313" key="14">
    <source>
        <dbReference type="Proteomes" id="UP000076632"/>
    </source>
</evidence>
<feature type="region of interest" description="Disordered" evidence="11">
    <location>
        <begin position="493"/>
        <end position="517"/>
    </location>
</feature>
<keyword evidence="14" id="KW-1185">Reference proteome</keyword>
<dbReference type="AlphaFoldDB" id="A0A164ZYU4"/>
<evidence type="ECO:0000256" key="3">
    <source>
        <dbReference type="ARBA" id="ARBA00022723"/>
    </source>
</evidence>
<evidence type="ECO:0000256" key="1">
    <source>
        <dbReference type="ARBA" id="ARBA00004123"/>
    </source>
</evidence>
<evidence type="ECO:0000256" key="2">
    <source>
        <dbReference type="ARBA" id="ARBA00010857"/>
    </source>
</evidence>
<name>A0A164ZYU4_XYLHT</name>
<dbReference type="SUPFAM" id="SSF47954">
    <property type="entry name" value="Cyclin-like"/>
    <property type="match status" value="2"/>
</dbReference>
<feature type="compositionally biased region" description="Basic residues" evidence="11">
    <location>
        <begin position="569"/>
        <end position="578"/>
    </location>
</feature>
<feature type="compositionally biased region" description="Acidic residues" evidence="11">
    <location>
        <begin position="704"/>
        <end position="717"/>
    </location>
</feature>
<dbReference type="Proteomes" id="UP000076632">
    <property type="component" value="Unassembled WGS sequence"/>
</dbReference>
<keyword evidence="8" id="KW-0804">Transcription</keyword>
<dbReference type="FunFam" id="1.10.472.10:FF:000002">
    <property type="entry name" value="Transcription factor IIIB 90 kDa subunit"/>
    <property type="match status" value="1"/>
</dbReference>
<comment type="similarity">
    <text evidence="2">Belongs to the TFIIB family.</text>
</comment>
<dbReference type="GO" id="GO:0000995">
    <property type="term" value="F:RNA polymerase III general transcription initiation factor activity"/>
    <property type="evidence" value="ECO:0007669"/>
    <property type="project" value="TreeGrafter"/>
</dbReference>
<dbReference type="GO" id="GO:0006384">
    <property type="term" value="P:transcription initiation at RNA polymerase III promoter"/>
    <property type="evidence" value="ECO:0007669"/>
    <property type="project" value="UniProtKB-ARBA"/>
</dbReference>
<keyword evidence="5" id="KW-0862">Zinc</keyword>
<dbReference type="GO" id="GO:0005634">
    <property type="term" value="C:nucleus"/>
    <property type="evidence" value="ECO:0007669"/>
    <property type="project" value="UniProtKB-SubCell"/>
</dbReference>
<accession>A0A164ZYU4</accession>
<dbReference type="STRING" id="1328760.A0A164ZYU4"/>
<feature type="region of interest" description="Disordered" evidence="11">
    <location>
        <begin position="621"/>
        <end position="717"/>
    </location>
</feature>
<sequence length="717" mass="79047">MSLRPVQRLASIKNPPPRRPQPKSHSRTCPNPSCPDPQLEDIDDKRVCTTCGTVVSDSNIVSEVTFGETSAGAAVVQGSYVGADQSHARSMGGGFRRAGGLDSREITEANGRREIFNISSALLVPQSTQDQAFQVFKLAAGQNFIQGRNTRQVAAICIYVACRRQRPNNYMLMDFADVLSINVFRLGQIYKALLKDLEYNQIDVPAVEPEDLIYRFARKLEFGTMTMKVAQDAVRIVQRMNRDWMVTGRRPAGICGACLILAARMNNFRRTVREVVYVVKVTDVTINKRLDEFKMTGSGNLTVEQFKTIDLERAHDPPSFYENRDGKQKKGKRKRHDDEDDRGREQTTAGATSRRGSTVAPNIERPVRRDADGFAIPEIPIDPNLLAATADALSQLASDQQLPTPESSARTEKENNEENAEEDGDGEGEEPARKKRGRPRASSPRAKPPPLTAEDIAAEEEIESEISHLLNDPTTQEHAAAYSASLNRAATLVAAQKKSSSSETAVSSSEVIPEEEFADDPEVANCLLSPVEIAIKERIWVHENRDYLRQQQAKMLRRQREEAEGGGKKVVRRRKRKGRMGDMSRRESIASTPVEAMKNMLMKRAPSKKINYSVLEGLYGEKTTSSGAPSEDGAESTRASPATAAAATLVGSKPPSATPPFNAVFPPPPTTTAEEPEDEGEGEGEDEDIEDAVDEFNQEAIGDALEDYDDEYGGEEY</sequence>
<keyword evidence="3" id="KW-0479">Metal-binding</keyword>
<evidence type="ECO:0000256" key="7">
    <source>
        <dbReference type="ARBA" id="ARBA00023159"/>
    </source>
</evidence>
<evidence type="ECO:0000256" key="5">
    <source>
        <dbReference type="ARBA" id="ARBA00022833"/>
    </source>
</evidence>
<protein>
    <recommendedName>
        <fullName evidence="10">B-related factor 1</fullName>
    </recommendedName>
</protein>
<keyword evidence="9" id="KW-0539">Nucleus</keyword>
<feature type="region of interest" description="Disordered" evidence="11">
    <location>
        <begin position="1"/>
        <end position="37"/>
    </location>
</feature>
<evidence type="ECO:0000256" key="8">
    <source>
        <dbReference type="ARBA" id="ARBA00023163"/>
    </source>
</evidence>
<keyword evidence="4" id="KW-0863">Zinc-finger</keyword>
<dbReference type="GeneID" id="28895786"/>
<dbReference type="PANTHER" id="PTHR11618:SF4">
    <property type="entry name" value="TRANSCRIPTION FACTOR IIIB 90 KDA SUBUNIT"/>
    <property type="match status" value="1"/>
</dbReference>
<feature type="domain" description="Cyclin-like" evidence="12">
    <location>
        <begin position="113"/>
        <end position="195"/>
    </location>
</feature>
<comment type="subcellular location">
    <subcellularLocation>
        <location evidence="1">Nucleus</location>
    </subcellularLocation>
</comment>
<dbReference type="Pfam" id="PF07741">
    <property type="entry name" value="BRF1"/>
    <property type="match status" value="1"/>
</dbReference>
<feature type="compositionally biased region" description="Basic and acidic residues" evidence="11">
    <location>
        <begin position="579"/>
        <end position="588"/>
    </location>
</feature>
<dbReference type="InterPro" id="IPR013763">
    <property type="entry name" value="Cyclin-like_dom"/>
</dbReference>
<feature type="compositionally biased region" description="Basic and acidic residues" evidence="11">
    <location>
        <begin position="314"/>
        <end position="328"/>
    </location>
</feature>
<evidence type="ECO:0000259" key="12">
    <source>
        <dbReference type="SMART" id="SM00385"/>
    </source>
</evidence>
<evidence type="ECO:0000256" key="10">
    <source>
        <dbReference type="ARBA" id="ARBA00031009"/>
    </source>
</evidence>
<evidence type="ECO:0000256" key="9">
    <source>
        <dbReference type="ARBA" id="ARBA00023242"/>
    </source>
</evidence>
<dbReference type="CDD" id="cd20554">
    <property type="entry name" value="CYCLIN_TFIIIB90_rpt2"/>
    <property type="match status" value="1"/>
</dbReference>
<dbReference type="SMART" id="SM00385">
    <property type="entry name" value="CYCLIN"/>
    <property type="match status" value="2"/>
</dbReference>
<dbReference type="InterPro" id="IPR036915">
    <property type="entry name" value="Cyclin-like_sf"/>
</dbReference>
<dbReference type="InParanoid" id="A0A164ZYU4"/>
<dbReference type="EMBL" id="KV407465">
    <property type="protein sequence ID" value="KZF19716.1"/>
    <property type="molecule type" value="Genomic_DNA"/>
</dbReference>
<feature type="compositionally biased region" description="Polar residues" evidence="11">
    <location>
        <begin position="346"/>
        <end position="360"/>
    </location>
</feature>
<dbReference type="InterPro" id="IPR013150">
    <property type="entry name" value="TFIIB_cyclin"/>
</dbReference>
<dbReference type="InterPro" id="IPR011665">
    <property type="entry name" value="BRF1_TBP-bd_dom"/>
</dbReference>
<feature type="region of interest" description="Disordered" evidence="11">
    <location>
        <begin position="558"/>
        <end position="595"/>
    </location>
</feature>
<feature type="region of interest" description="Disordered" evidence="11">
    <location>
        <begin position="314"/>
        <end position="369"/>
    </location>
</feature>
<feature type="domain" description="Cyclin-like" evidence="12">
    <location>
        <begin position="211"/>
        <end position="295"/>
    </location>
</feature>
<dbReference type="RefSeq" id="XP_018185271.1">
    <property type="nucleotide sequence ID" value="XM_018330649.1"/>
</dbReference>
<dbReference type="FunFam" id="1.10.472.10:FF:000007">
    <property type="entry name" value="Transcription factor IIIB 90 kDa subunit"/>
    <property type="match status" value="1"/>
</dbReference>
<dbReference type="GO" id="GO:0017025">
    <property type="term" value="F:TBP-class protein binding"/>
    <property type="evidence" value="ECO:0007669"/>
    <property type="project" value="InterPro"/>
</dbReference>
<dbReference type="Gene3D" id="1.20.5.650">
    <property type="entry name" value="Single helix bin"/>
    <property type="match status" value="1"/>
</dbReference>
<dbReference type="GO" id="GO:0008270">
    <property type="term" value="F:zinc ion binding"/>
    <property type="evidence" value="ECO:0007669"/>
    <property type="project" value="UniProtKB-KW"/>
</dbReference>
<dbReference type="Gene3D" id="1.10.472.10">
    <property type="entry name" value="Cyclin-like"/>
    <property type="match status" value="2"/>
</dbReference>
<evidence type="ECO:0000256" key="11">
    <source>
        <dbReference type="SAM" id="MobiDB-lite"/>
    </source>
</evidence>
<feature type="compositionally biased region" description="Polar residues" evidence="11">
    <location>
        <begin position="398"/>
        <end position="408"/>
    </location>
</feature>
<reference evidence="13 14" key="1">
    <citation type="journal article" date="2016" name="Fungal Biol.">
        <title>The genome of Xylona heveae provides a window into fungal endophytism.</title>
        <authorList>
            <person name="Gazis R."/>
            <person name="Kuo A."/>
            <person name="Riley R."/>
            <person name="LaButti K."/>
            <person name="Lipzen A."/>
            <person name="Lin J."/>
            <person name="Amirebrahimi M."/>
            <person name="Hesse C.N."/>
            <person name="Spatafora J.W."/>
            <person name="Henrissat B."/>
            <person name="Hainaut M."/>
            <person name="Grigoriev I.V."/>
            <person name="Hibbett D.S."/>
        </authorList>
    </citation>
    <scope>NUCLEOTIDE SEQUENCE [LARGE SCALE GENOMIC DNA]</scope>
    <source>
        <strain evidence="13 14">TC161</strain>
    </source>
</reference>
<keyword evidence="7" id="KW-0010">Activator</keyword>
<dbReference type="FunCoup" id="A0A164ZYU4">
    <property type="interactions" value="445"/>
</dbReference>
<dbReference type="OrthoDB" id="511529at2759"/>
<dbReference type="GO" id="GO:0070897">
    <property type="term" value="P:transcription preinitiation complex assembly"/>
    <property type="evidence" value="ECO:0007669"/>
    <property type="project" value="InterPro"/>
</dbReference>
<organism evidence="13 14">
    <name type="scientific">Xylona heveae (strain CBS 132557 / TC161)</name>
    <dbReference type="NCBI Taxonomy" id="1328760"/>
    <lineage>
        <taxon>Eukaryota</taxon>
        <taxon>Fungi</taxon>
        <taxon>Dikarya</taxon>
        <taxon>Ascomycota</taxon>
        <taxon>Pezizomycotina</taxon>
        <taxon>Xylonomycetes</taxon>
        <taxon>Xylonales</taxon>
        <taxon>Xylonaceae</taxon>
        <taxon>Xylona</taxon>
    </lineage>
</organism>
<gene>
    <name evidence="13" type="ORF">L228DRAFT_233856</name>
</gene>
<dbReference type="InterPro" id="IPR000812">
    <property type="entry name" value="TFIIB"/>
</dbReference>
<feature type="compositionally biased region" description="Basic and acidic residues" evidence="11">
    <location>
        <begin position="558"/>
        <end position="567"/>
    </location>
</feature>
<keyword evidence="6" id="KW-0805">Transcription regulation</keyword>
<feature type="compositionally biased region" description="Acidic residues" evidence="11">
    <location>
        <begin position="417"/>
        <end position="429"/>
    </location>
</feature>
<dbReference type="PRINTS" id="PR00685">
    <property type="entry name" value="TIFACTORIIB"/>
</dbReference>
<evidence type="ECO:0000313" key="13">
    <source>
        <dbReference type="EMBL" id="KZF19716.1"/>
    </source>
</evidence>
<feature type="region of interest" description="Disordered" evidence="11">
    <location>
        <begin position="398"/>
        <end position="475"/>
    </location>
</feature>
<evidence type="ECO:0000256" key="4">
    <source>
        <dbReference type="ARBA" id="ARBA00022771"/>
    </source>
</evidence>
<dbReference type="PANTHER" id="PTHR11618">
    <property type="entry name" value="TRANSCRIPTION INITIATION FACTOR IIB-RELATED"/>
    <property type="match status" value="1"/>
</dbReference>
<feature type="compositionally biased region" description="Low complexity" evidence="11">
    <location>
        <begin position="636"/>
        <end position="648"/>
    </location>
</feature>
<dbReference type="OMA" id="EPPCKVM"/>
<proteinExistence type="inferred from homology"/>
<dbReference type="GO" id="GO:0097550">
    <property type="term" value="C:transcription preinitiation complex"/>
    <property type="evidence" value="ECO:0007669"/>
    <property type="project" value="TreeGrafter"/>
</dbReference>
<evidence type="ECO:0000256" key="6">
    <source>
        <dbReference type="ARBA" id="ARBA00023015"/>
    </source>
</evidence>
<feature type="compositionally biased region" description="Acidic residues" evidence="11">
    <location>
        <begin position="674"/>
        <end position="697"/>
    </location>
</feature>
<dbReference type="GO" id="GO:0001006">
    <property type="term" value="F:RNA polymerase III type 3 promoter sequence-specific DNA binding"/>
    <property type="evidence" value="ECO:0007669"/>
    <property type="project" value="TreeGrafter"/>
</dbReference>
<dbReference type="GO" id="GO:0000126">
    <property type="term" value="C:transcription factor TFIIIB complex"/>
    <property type="evidence" value="ECO:0007669"/>
    <property type="project" value="UniProtKB-ARBA"/>
</dbReference>